<sequence>MFLFGVYSLNARQGQVHALFHEIVNQFPLVDCDGFVQSNQILGEAKIRLLIEKCHRIGGIRDRDEHPILIADQNLGGLLSEAYQKVDVGYFTFFTEQCFDIHRESVPNCRQYVSEGSGRQRPKERVN</sequence>
<dbReference type="AlphaFoldDB" id="A0A645EQ17"/>
<organism evidence="1">
    <name type="scientific">bioreactor metagenome</name>
    <dbReference type="NCBI Taxonomy" id="1076179"/>
    <lineage>
        <taxon>unclassified sequences</taxon>
        <taxon>metagenomes</taxon>
        <taxon>ecological metagenomes</taxon>
    </lineage>
</organism>
<dbReference type="EMBL" id="VSSQ01048640">
    <property type="protein sequence ID" value="MPN02694.1"/>
    <property type="molecule type" value="Genomic_DNA"/>
</dbReference>
<protein>
    <submittedName>
        <fullName evidence="1">Uncharacterized protein</fullName>
    </submittedName>
</protein>
<comment type="caution">
    <text evidence="1">The sequence shown here is derived from an EMBL/GenBank/DDBJ whole genome shotgun (WGS) entry which is preliminary data.</text>
</comment>
<gene>
    <name evidence="1" type="ORF">SDC9_149910</name>
</gene>
<name>A0A645EQ17_9ZZZZ</name>
<proteinExistence type="predicted"/>
<evidence type="ECO:0000313" key="1">
    <source>
        <dbReference type="EMBL" id="MPN02694.1"/>
    </source>
</evidence>
<accession>A0A645EQ17</accession>
<reference evidence="1" key="1">
    <citation type="submission" date="2019-08" db="EMBL/GenBank/DDBJ databases">
        <authorList>
            <person name="Kucharzyk K."/>
            <person name="Murdoch R.W."/>
            <person name="Higgins S."/>
            <person name="Loffler F."/>
        </authorList>
    </citation>
    <scope>NUCLEOTIDE SEQUENCE</scope>
</reference>